<feature type="domain" description="Yip1" evidence="6">
    <location>
        <begin position="148"/>
        <end position="317"/>
    </location>
</feature>
<evidence type="ECO:0000256" key="1">
    <source>
        <dbReference type="ARBA" id="ARBA00004141"/>
    </source>
</evidence>
<reference evidence="7 8" key="1">
    <citation type="submission" date="2021-07" db="EMBL/GenBank/DDBJ databases">
        <title>Paenibacillus radiodurans sp. nov., isolated from the southeastern edge of Tengger Desert.</title>
        <authorList>
            <person name="Zhang G."/>
        </authorList>
    </citation>
    <scope>NUCLEOTIDE SEQUENCE [LARGE SCALE GENOMIC DNA]</scope>
    <source>
        <strain evidence="7 8">CCM 7311</strain>
    </source>
</reference>
<keyword evidence="4 5" id="KW-0472">Membrane</keyword>
<feature type="transmembrane region" description="Helical" evidence="5">
    <location>
        <begin position="170"/>
        <end position="188"/>
    </location>
</feature>
<dbReference type="SUPFAM" id="SSF48452">
    <property type="entry name" value="TPR-like"/>
    <property type="match status" value="1"/>
</dbReference>
<evidence type="ECO:0000256" key="5">
    <source>
        <dbReference type="SAM" id="Phobius"/>
    </source>
</evidence>
<organism evidence="7 8">
    <name type="scientific">Paenibacillus sepulcri</name>
    <dbReference type="NCBI Taxonomy" id="359917"/>
    <lineage>
        <taxon>Bacteria</taxon>
        <taxon>Bacillati</taxon>
        <taxon>Bacillota</taxon>
        <taxon>Bacilli</taxon>
        <taxon>Bacillales</taxon>
        <taxon>Paenibacillaceae</taxon>
        <taxon>Paenibacillus</taxon>
    </lineage>
</organism>
<comment type="subcellular location">
    <subcellularLocation>
        <location evidence="1">Membrane</location>
        <topology evidence="1">Multi-pass membrane protein</topology>
    </subcellularLocation>
</comment>
<evidence type="ECO:0000259" key="6">
    <source>
        <dbReference type="Pfam" id="PF04893"/>
    </source>
</evidence>
<name>A0ABS7C1K8_9BACL</name>
<evidence type="ECO:0000256" key="2">
    <source>
        <dbReference type="ARBA" id="ARBA00022692"/>
    </source>
</evidence>
<gene>
    <name evidence="7" type="ORF">K0U00_11725</name>
</gene>
<evidence type="ECO:0000313" key="7">
    <source>
        <dbReference type="EMBL" id="MBW7454700.1"/>
    </source>
</evidence>
<keyword evidence="3 5" id="KW-1133">Transmembrane helix</keyword>
<proteinExistence type="predicted"/>
<dbReference type="Gene3D" id="1.25.40.10">
    <property type="entry name" value="Tetratricopeptide repeat domain"/>
    <property type="match status" value="1"/>
</dbReference>
<evidence type="ECO:0000313" key="8">
    <source>
        <dbReference type="Proteomes" id="UP001519887"/>
    </source>
</evidence>
<dbReference type="Proteomes" id="UP001519887">
    <property type="component" value="Unassembled WGS sequence"/>
</dbReference>
<sequence>MLGGSMLVLDKDNNRLSVFEPTPYGSWIRDAVVSLYNGRTDQSTAAWKKVLQLNGNFDVAYIGIGKSLLKQGDNRAAMDYFKLGNNREYYSESFKRYRKDVVFAHFGTIVLVIALLAAGLVTAVKLGGRRKSAGQYEREFGIIQNPFYTMIHPFNGFWEMKYEHKGRIKVALGIVVLLVIATIVRRQYSGFVVNFNNPEQLSSLDELKFIVLPFLLWCVANWSLTTLMDGEGKFKEIVMATAYSLLPLVIIYTPQTLYSNMITSGESAFYYLLDALAIIWFIWLLFTGTMTVHQYSAGKTVVTMLLTLVVIGIIIFLGVLFFSMLQQMISFAASVYKEISFRL</sequence>
<protein>
    <submittedName>
        <fullName evidence="7">YIP1 family protein</fullName>
    </submittedName>
</protein>
<evidence type="ECO:0000256" key="4">
    <source>
        <dbReference type="ARBA" id="ARBA00023136"/>
    </source>
</evidence>
<keyword evidence="8" id="KW-1185">Reference proteome</keyword>
<feature type="transmembrane region" description="Helical" evidence="5">
    <location>
        <begin position="102"/>
        <end position="124"/>
    </location>
</feature>
<keyword evidence="2 5" id="KW-0812">Transmembrane</keyword>
<comment type="caution">
    <text evidence="7">The sequence shown here is derived from an EMBL/GenBank/DDBJ whole genome shotgun (WGS) entry which is preliminary data.</text>
</comment>
<dbReference type="InterPro" id="IPR006977">
    <property type="entry name" value="Yip1_dom"/>
</dbReference>
<feature type="transmembrane region" description="Helical" evidence="5">
    <location>
        <begin position="237"/>
        <end position="257"/>
    </location>
</feature>
<dbReference type="Pfam" id="PF04893">
    <property type="entry name" value="Yip1"/>
    <property type="match status" value="1"/>
</dbReference>
<feature type="transmembrane region" description="Helical" evidence="5">
    <location>
        <begin position="301"/>
        <end position="325"/>
    </location>
</feature>
<accession>A0ABS7C1K8</accession>
<dbReference type="EMBL" id="JAHZIK010000236">
    <property type="protein sequence ID" value="MBW7454700.1"/>
    <property type="molecule type" value="Genomic_DNA"/>
</dbReference>
<dbReference type="InterPro" id="IPR011990">
    <property type="entry name" value="TPR-like_helical_dom_sf"/>
</dbReference>
<evidence type="ECO:0000256" key="3">
    <source>
        <dbReference type="ARBA" id="ARBA00022989"/>
    </source>
</evidence>
<feature type="transmembrane region" description="Helical" evidence="5">
    <location>
        <begin position="269"/>
        <end position="289"/>
    </location>
</feature>